<proteinExistence type="predicted"/>
<gene>
    <name evidence="1" type="ORF">BQ4739_LOCUS13409</name>
</gene>
<dbReference type="AlphaFoldDB" id="A0A383W8H2"/>
<dbReference type="EMBL" id="FNXT01001188">
    <property type="protein sequence ID" value="SZX73304.1"/>
    <property type="molecule type" value="Genomic_DNA"/>
</dbReference>
<protein>
    <submittedName>
        <fullName evidence="1">Uncharacterized protein</fullName>
    </submittedName>
</protein>
<dbReference type="Proteomes" id="UP000256970">
    <property type="component" value="Unassembled WGS sequence"/>
</dbReference>
<evidence type="ECO:0000313" key="2">
    <source>
        <dbReference type="Proteomes" id="UP000256970"/>
    </source>
</evidence>
<name>A0A383W8H2_TETOB</name>
<organism evidence="1 2">
    <name type="scientific">Tetradesmus obliquus</name>
    <name type="common">Green alga</name>
    <name type="synonym">Acutodesmus obliquus</name>
    <dbReference type="NCBI Taxonomy" id="3088"/>
    <lineage>
        <taxon>Eukaryota</taxon>
        <taxon>Viridiplantae</taxon>
        <taxon>Chlorophyta</taxon>
        <taxon>core chlorophytes</taxon>
        <taxon>Chlorophyceae</taxon>
        <taxon>CS clade</taxon>
        <taxon>Sphaeropleales</taxon>
        <taxon>Scenedesmaceae</taxon>
        <taxon>Tetradesmus</taxon>
    </lineage>
</organism>
<sequence length="120" mass="13898">MYSRWQQLQRSWQRLQQQQQQQLRRCCAAPQCSWAILPTPSMWPQQEVVLQFITEQAAAHAKALFVERLRCSVGAAAVQHHVEPHLPHSWAILPTPSMWPRQEVVLRFITEQVAAHAKGL</sequence>
<keyword evidence="2" id="KW-1185">Reference proteome</keyword>
<reference evidence="1 2" key="1">
    <citation type="submission" date="2016-10" db="EMBL/GenBank/DDBJ databases">
        <authorList>
            <person name="Cai Z."/>
        </authorList>
    </citation>
    <scope>NUCLEOTIDE SEQUENCE [LARGE SCALE GENOMIC DNA]</scope>
</reference>
<evidence type="ECO:0000313" key="1">
    <source>
        <dbReference type="EMBL" id="SZX73304.1"/>
    </source>
</evidence>
<accession>A0A383W8H2</accession>